<dbReference type="RefSeq" id="WP_188091317.1">
    <property type="nucleotide sequence ID" value="NZ_JACVFC010000005.1"/>
</dbReference>
<evidence type="ECO:0000313" key="1">
    <source>
        <dbReference type="EMBL" id="MBC9934201.1"/>
    </source>
</evidence>
<comment type="caution">
    <text evidence="1">The sequence shown here is derived from an EMBL/GenBank/DDBJ whole genome shotgun (WGS) entry which is preliminary data.</text>
</comment>
<keyword evidence="2" id="KW-1185">Reference proteome</keyword>
<protein>
    <submittedName>
        <fullName evidence="1">Uncharacterized protein</fullName>
    </submittedName>
</protein>
<accession>A0ABR7TUP1</accession>
<gene>
    <name evidence="1" type="ORF">ICL07_27690</name>
</gene>
<name>A0ABR7TUP1_9BACT</name>
<dbReference type="Proteomes" id="UP000659124">
    <property type="component" value="Unassembled WGS sequence"/>
</dbReference>
<proteinExistence type="predicted"/>
<reference evidence="1 2" key="1">
    <citation type="submission" date="2020-09" db="EMBL/GenBank/DDBJ databases">
        <title>Genome sequences of type strains of Chitinophaga qingshengii and Chitinophaga varians.</title>
        <authorList>
            <person name="Kittiwongwattana C."/>
        </authorList>
    </citation>
    <scope>NUCLEOTIDE SEQUENCE [LARGE SCALE GENOMIC DNA]</scope>
    <source>
        <strain evidence="1 2">JCM 30026</strain>
    </source>
</reference>
<organism evidence="1 2">
    <name type="scientific">Chitinophaga qingshengii</name>
    <dbReference type="NCBI Taxonomy" id="1569794"/>
    <lineage>
        <taxon>Bacteria</taxon>
        <taxon>Pseudomonadati</taxon>
        <taxon>Bacteroidota</taxon>
        <taxon>Chitinophagia</taxon>
        <taxon>Chitinophagales</taxon>
        <taxon>Chitinophagaceae</taxon>
        <taxon>Chitinophaga</taxon>
    </lineage>
</organism>
<sequence>MRKLQIICNKFAQTMQNLRLTKVSLQHNKLIINILSSNKKRRKIIYLPKVQNCAGSAIFVIQPIWWRYKGSGAFFAYARFFVYHHQ</sequence>
<evidence type="ECO:0000313" key="2">
    <source>
        <dbReference type="Proteomes" id="UP000659124"/>
    </source>
</evidence>
<dbReference type="EMBL" id="JACVFC010000005">
    <property type="protein sequence ID" value="MBC9934201.1"/>
    <property type="molecule type" value="Genomic_DNA"/>
</dbReference>